<dbReference type="PANTHER" id="PTHR39188">
    <property type="entry name" value="MEMBRANE-ASSOCIATED ZINC METALLOPROTEASE M50B"/>
    <property type="match status" value="1"/>
</dbReference>
<dbReference type="Proteomes" id="UP000249185">
    <property type="component" value="Unassembled WGS sequence"/>
</dbReference>
<organism evidence="14 15">
    <name type="scientific">Rhodovulum sulfidophilum</name>
    <name type="common">Rhodobacter sulfidophilus</name>
    <dbReference type="NCBI Taxonomy" id="35806"/>
    <lineage>
        <taxon>Bacteria</taxon>
        <taxon>Pseudomonadati</taxon>
        <taxon>Pseudomonadota</taxon>
        <taxon>Alphaproteobacteria</taxon>
        <taxon>Rhodobacterales</taxon>
        <taxon>Paracoccaceae</taxon>
        <taxon>Rhodovulum</taxon>
    </lineage>
</organism>
<evidence type="ECO:0000256" key="2">
    <source>
        <dbReference type="ARBA" id="ARBA00004141"/>
    </source>
</evidence>
<dbReference type="GO" id="GO:0006508">
    <property type="term" value="P:proteolysis"/>
    <property type="evidence" value="ECO:0007669"/>
    <property type="project" value="UniProtKB-KW"/>
</dbReference>
<evidence type="ECO:0000256" key="8">
    <source>
        <dbReference type="ARBA" id="ARBA00022833"/>
    </source>
</evidence>
<feature type="transmembrane region" description="Helical" evidence="12">
    <location>
        <begin position="126"/>
        <end position="150"/>
    </location>
</feature>
<dbReference type="PANTHER" id="PTHR39188:SF3">
    <property type="entry name" value="STAGE IV SPORULATION PROTEIN FB"/>
    <property type="match status" value="1"/>
</dbReference>
<accession>A0A2W5N530</accession>
<keyword evidence="9 12" id="KW-1133">Transmembrane helix</keyword>
<feature type="transmembrane region" description="Helical" evidence="12">
    <location>
        <begin position="39"/>
        <end position="59"/>
    </location>
</feature>
<feature type="domain" description="Peptidase M50" evidence="13">
    <location>
        <begin position="49"/>
        <end position="119"/>
    </location>
</feature>
<dbReference type="AlphaFoldDB" id="A0A2W5N530"/>
<comment type="caution">
    <text evidence="14">The sequence shown here is derived from an EMBL/GenBank/DDBJ whole genome shotgun (WGS) entry which is preliminary data.</text>
</comment>
<evidence type="ECO:0000256" key="7">
    <source>
        <dbReference type="ARBA" id="ARBA00022801"/>
    </source>
</evidence>
<evidence type="ECO:0000256" key="9">
    <source>
        <dbReference type="ARBA" id="ARBA00022989"/>
    </source>
</evidence>
<gene>
    <name evidence="14" type="ORF">DI556_13760</name>
</gene>
<keyword evidence="4" id="KW-0645">Protease</keyword>
<sequence>MRRALRLGRYAGIDVFLHWSFALLIAWVAFLSWRGSHSLAAVLDWTLVVLALFLCVLLHEYGHALTARRFGIGTRRITLLPIGGVALLEAMPARPREELLIAIAGPLVNVAIAAGLWLWLRAGLPGAGGFVGVLLDANLLLAAFNLLPAFPMDGGRVLRAVLWHWLSLTRATWIAAWIGRVVAVGLGVYGALHNPVLVLIAAFVWYAGGAEARAVTTREARREAPVRERSDA</sequence>
<comment type="similarity">
    <text evidence="3">Belongs to the peptidase M50B family.</text>
</comment>
<keyword evidence="11 12" id="KW-0472">Membrane</keyword>
<evidence type="ECO:0000313" key="14">
    <source>
        <dbReference type="EMBL" id="PZQ48526.1"/>
    </source>
</evidence>
<comment type="subcellular location">
    <subcellularLocation>
        <location evidence="2">Membrane</location>
        <topology evidence="2">Multi-pass membrane protein</topology>
    </subcellularLocation>
</comment>
<evidence type="ECO:0000256" key="3">
    <source>
        <dbReference type="ARBA" id="ARBA00007931"/>
    </source>
</evidence>
<evidence type="ECO:0000256" key="4">
    <source>
        <dbReference type="ARBA" id="ARBA00022670"/>
    </source>
</evidence>
<feature type="transmembrane region" description="Helical" evidence="12">
    <location>
        <begin position="171"/>
        <end position="190"/>
    </location>
</feature>
<feature type="transmembrane region" description="Helical" evidence="12">
    <location>
        <begin position="99"/>
        <end position="120"/>
    </location>
</feature>
<evidence type="ECO:0000313" key="15">
    <source>
        <dbReference type="Proteomes" id="UP000249185"/>
    </source>
</evidence>
<evidence type="ECO:0000256" key="6">
    <source>
        <dbReference type="ARBA" id="ARBA00022723"/>
    </source>
</evidence>
<feature type="domain" description="Peptidase M50" evidence="13">
    <location>
        <begin position="130"/>
        <end position="181"/>
    </location>
</feature>
<name>A0A2W5N530_RHOSU</name>
<feature type="transmembrane region" description="Helical" evidence="12">
    <location>
        <begin position="196"/>
        <end position="215"/>
    </location>
</feature>
<evidence type="ECO:0000256" key="1">
    <source>
        <dbReference type="ARBA" id="ARBA00001947"/>
    </source>
</evidence>
<dbReference type="GO" id="GO:0016020">
    <property type="term" value="C:membrane"/>
    <property type="evidence" value="ECO:0007669"/>
    <property type="project" value="UniProtKB-SubCell"/>
</dbReference>
<evidence type="ECO:0000256" key="10">
    <source>
        <dbReference type="ARBA" id="ARBA00023049"/>
    </source>
</evidence>
<dbReference type="GO" id="GO:0046872">
    <property type="term" value="F:metal ion binding"/>
    <property type="evidence" value="ECO:0007669"/>
    <property type="project" value="UniProtKB-KW"/>
</dbReference>
<feature type="transmembrane region" description="Helical" evidence="12">
    <location>
        <begin position="12"/>
        <end position="33"/>
    </location>
</feature>
<dbReference type="GO" id="GO:0008237">
    <property type="term" value="F:metallopeptidase activity"/>
    <property type="evidence" value="ECO:0007669"/>
    <property type="project" value="UniProtKB-KW"/>
</dbReference>
<evidence type="ECO:0000256" key="5">
    <source>
        <dbReference type="ARBA" id="ARBA00022692"/>
    </source>
</evidence>
<dbReference type="Pfam" id="PF02163">
    <property type="entry name" value="Peptidase_M50"/>
    <property type="match status" value="2"/>
</dbReference>
<reference evidence="14 15" key="1">
    <citation type="submission" date="2017-08" db="EMBL/GenBank/DDBJ databases">
        <title>Infants hospitalized years apart are colonized by the same room-sourced microbial strains.</title>
        <authorList>
            <person name="Brooks B."/>
            <person name="Olm M.R."/>
            <person name="Firek B.A."/>
            <person name="Baker R."/>
            <person name="Thomas B.C."/>
            <person name="Morowitz M.J."/>
            <person name="Banfield J.F."/>
        </authorList>
    </citation>
    <scope>NUCLEOTIDE SEQUENCE [LARGE SCALE GENOMIC DNA]</scope>
    <source>
        <strain evidence="14">S2_005_002_R2_34</strain>
    </source>
</reference>
<proteinExistence type="inferred from homology"/>
<keyword evidence="8" id="KW-0862">Zinc</keyword>
<protein>
    <recommendedName>
        <fullName evidence="13">Peptidase M50 domain-containing protein</fullName>
    </recommendedName>
</protein>
<keyword evidence="6" id="KW-0479">Metal-binding</keyword>
<keyword evidence="7" id="KW-0378">Hydrolase</keyword>
<evidence type="ECO:0000259" key="13">
    <source>
        <dbReference type="Pfam" id="PF02163"/>
    </source>
</evidence>
<keyword evidence="10" id="KW-0482">Metalloprotease</keyword>
<dbReference type="EMBL" id="QFPW01000011">
    <property type="protein sequence ID" value="PZQ48526.1"/>
    <property type="molecule type" value="Genomic_DNA"/>
</dbReference>
<dbReference type="InterPro" id="IPR008915">
    <property type="entry name" value="Peptidase_M50"/>
</dbReference>
<evidence type="ECO:0000256" key="12">
    <source>
        <dbReference type="SAM" id="Phobius"/>
    </source>
</evidence>
<evidence type="ECO:0000256" key="11">
    <source>
        <dbReference type="ARBA" id="ARBA00023136"/>
    </source>
</evidence>
<comment type="cofactor">
    <cofactor evidence="1">
        <name>Zn(2+)</name>
        <dbReference type="ChEBI" id="CHEBI:29105"/>
    </cofactor>
</comment>
<keyword evidence="5 12" id="KW-0812">Transmembrane</keyword>